<organism evidence="1 2">
    <name type="scientific">Streptomyces aurantiogriseus</name>
    <dbReference type="NCBI Taxonomy" id="66870"/>
    <lineage>
        <taxon>Bacteria</taxon>
        <taxon>Bacillati</taxon>
        <taxon>Actinomycetota</taxon>
        <taxon>Actinomycetes</taxon>
        <taxon>Kitasatosporales</taxon>
        <taxon>Streptomycetaceae</taxon>
        <taxon>Streptomyces</taxon>
    </lineage>
</organism>
<reference evidence="1" key="1">
    <citation type="journal article" date="2014" name="Int. J. Syst. Evol. Microbiol.">
        <title>Complete genome sequence of Corynebacterium casei LMG S-19264T (=DSM 44701T), isolated from a smear-ripened cheese.</title>
        <authorList>
            <consortium name="US DOE Joint Genome Institute (JGI-PGF)"/>
            <person name="Walter F."/>
            <person name="Albersmeier A."/>
            <person name="Kalinowski J."/>
            <person name="Ruckert C."/>
        </authorList>
    </citation>
    <scope>NUCLEOTIDE SEQUENCE</scope>
    <source>
        <strain evidence="1">JCM 4346</strain>
    </source>
</reference>
<gene>
    <name evidence="1" type="ORF">GCM10010251_92500</name>
</gene>
<reference evidence="1" key="2">
    <citation type="submission" date="2020-09" db="EMBL/GenBank/DDBJ databases">
        <authorList>
            <person name="Sun Q."/>
            <person name="Ohkuma M."/>
        </authorList>
    </citation>
    <scope>NUCLEOTIDE SEQUENCE</scope>
    <source>
        <strain evidence="1">JCM 4346</strain>
    </source>
</reference>
<dbReference type="EMBL" id="BMSX01000041">
    <property type="protein sequence ID" value="GGR61248.1"/>
    <property type="molecule type" value="Genomic_DNA"/>
</dbReference>
<sequence length="105" mass="11058">MTTSQIIAVVACAAALVAVLGAVQAYRARRSVERTLPIRDGGGVITFPRRMSDAEVDAFKARWQATHGKPGAACSAYQPPTTPADSGLCARCGMYDYKHQEGSGA</sequence>
<dbReference type="RefSeq" id="WP_189944056.1">
    <property type="nucleotide sequence ID" value="NZ_BMSX01000041.1"/>
</dbReference>
<accession>A0A918L0F2</accession>
<comment type="caution">
    <text evidence="1">The sequence shown here is derived from an EMBL/GenBank/DDBJ whole genome shotgun (WGS) entry which is preliminary data.</text>
</comment>
<evidence type="ECO:0000313" key="1">
    <source>
        <dbReference type="EMBL" id="GGR61248.1"/>
    </source>
</evidence>
<evidence type="ECO:0000313" key="2">
    <source>
        <dbReference type="Proteomes" id="UP000658320"/>
    </source>
</evidence>
<dbReference type="AlphaFoldDB" id="A0A918L0F2"/>
<name>A0A918L0F2_9ACTN</name>
<protein>
    <submittedName>
        <fullName evidence="1">Uncharacterized protein</fullName>
    </submittedName>
</protein>
<proteinExistence type="predicted"/>
<dbReference type="Proteomes" id="UP000658320">
    <property type="component" value="Unassembled WGS sequence"/>
</dbReference>
<keyword evidence="2" id="KW-1185">Reference proteome</keyword>